<evidence type="ECO:0000256" key="1">
    <source>
        <dbReference type="SAM" id="Phobius"/>
    </source>
</evidence>
<gene>
    <name evidence="2" type="ORF">Pla108_19790</name>
</gene>
<comment type="caution">
    <text evidence="2">The sequence shown here is derived from an EMBL/GenBank/DDBJ whole genome shotgun (WGS) entry which is preliminary data.</text>
</comment>
<dbReference type="OrthoDB" id="266574at2"/>
<sequence length="339" mass="37020">MRRVDESDEEMPGGDSFLDITANIVGILVLLVVVVGVRAGRHVFFPDAPVADAEPLDSLQARLNDQVRQVRAEQSDILALRDKVLAAEDEALRRDAMRQSGVLYVTKLRAELDEARESLDKGDQRSLTTHNEIAQAKLTLDRLTREQIALASVEPAPDAEPVEVAPTPIVDGKADQTISFRLQKGRLVYVPVNEIELELAKKIEIPAITDPTRSVVTHETLGPVEGFVGEAEIGWSVRAAGSRIGIRPQLGKLLLREVTPLRGESPDEAFGPGGYVGSRLELLEAEKVVVRLIVYADSFDKAPEVGKRFRERGFRVAQSLKANGALIGFSSDGHQAVTQ</sequence>
<evidence type="ECO:0000313" key="2">
    <source>
        <dbReference type="EMBL" id="TWT97827.1"/>
    </source>
</evidence>
<feature type="transmembrane region" description="Helical" evidence="1">
    <location>
        <begin position="20"/>
        <end position="37"/>
    </location>
</feature>
<evidence type="ECO:0000313" key="3">
    <source>
        <dbReference type="Proteomes" id="UP000317421"/>
    </source>
</evidence>
<dbReference type="EMBL" id="SJPR01000002">
    <property type="protein sequence ID" value="TWT97827.1"/>
    <property type="molecule type" value="Genomic_DNA"/>
</dbReference>
<dbReference type="RefSeq" id="WP_146444722.1">
    <property type="nucleotide sequence ID" value="NZ_SJPR01000002.1"/>
</dbReference>
<name>A0A5C6AEI3_9BACT</name>
<proteinExistence type="predicted"/>
<organism evidence="2 3">
    <name type="scientific">Botrimarina colliarenosi</name>
    <dbReference type="NCBI Taxonomy" id="2528001"/>
    <lineage>
        <taxon>Bacteria</taxon>
        <taxon>Pseudomonadati</taxon>
        <taxon>Planctomycetota</taxon>
        <taxon>Planctomycetia</taxon>
        <taxon>Pirellulales</taxon>
        <taxon>Lacipirellulaceae</taxon>
        <taxon>Botrimarina</taxon>
    </lineage>
</organism>
<reference evidence="2 3" key="1">
    <citation type="submission" date="2019-02" db="EMBL/GenBank/DDBJ databases">
        <title>Deep-cultivation of Planctomycetes and their phenomic and genomic characterization uncovers novel biology.</title>
        <authorList>
            <person name="Wiegand S."/>
            <person name="Jogler M."/>
            <person name="Boedeker C."/>
            <person name="Pinto D."/>
            <person name="Vollmers J."/>
            <person name="Rivas-Marin E."/>
            <person name="Kohn T."/>
            <person name="Peeters S.H."/>
            <person name="Heuer A."/>
            <person name="Rast P."/>
            <person name="Oberbeckmann S."/>
            <person name="Bunk B."/>
            <person name="Jeske O."/>
            <person name="Meyerdierks A."/>
            <person name="Storesund J.E."/>
            <person name="Kallscheuer N."/>
            <person name="Luecker S."/>
            <person name="Lage O.M."/>
            <person name="Pohl T."/>
            <person name="Merkel B.J."/>
            <person name="Hornburger P."/>
            <person name="Mueller R.-W."/>
            <person name="Bruemmer F."/>
            <person name="Labrenz M."/>
            <person name="Spormann A.M."/>
            <person name="Op Den Camp H."/>
            <person name="Overmann J."/>
            <person name="Amann R."/>
            <person name="Jetten M.S.M."/>
            <person name="Mascher T."/>
            <person name="Medema M.H."/>
            <person name="Devos D.P."/>
            <person name="Kaster A.-K."/>
            <person name="Ovreas L."/>
            <person name="Rohde M."/>
            <person name="Galperin M.Y."/>
            <person name="Jogler C."/>
        </authorList>
    </citation>
    <scope>NUCLEOTIDE SEQUENCE [LARGE SCALE GENOMIC DNA]</scope>
    <source>
        <strain evidence="2 3">Pla108</strain>
    </source>
</reference>
<keyword evidence="1" id="KW-0472">Membrane</keyword>
<dbReference type="AlphaFoldDB" id="A0A5C6AEI3"/>
<accession>A0A5C6AEI3</accession>
<dbReference type="Proteomes" id="UP000317421">
    <property type="component" value="Unassembled WGS sequence"/>
</dbReference>
<keyword evidence="1" id="KW-1133">Transmembrane helix</keyword>
<protein>
    <submittedName>
        <fullName evidence="2">Uncharacterized protein</fullName>
    </submittedName>
</protein>
<keyword evidence="3" id="KW-1185">Reference proteome</keyword>
<keyword evidence="1" id="KW-0812">Transmembrane</keyword>